<feature type="binding site" evidence="2">
    <location>
        <begin position="7"/>
        <end position="20"/>
    </location>
    <ligand>
        <name>ATP</name>
        <dbReference type="ChEBI" id="CHEBI:30616"/>
    </ligand>
</feature>
<dbReference type="HAMAP" id="MF_01539">
    <property type="entry name" value="TmcAL"/>
    <property type="match status" value="1"/>
</dbReference>
<keyword evidence="2" id="KW-0694">RNA-binding</keyword>
<keyword evidence="2" id="KW-0820">tRNA-binding</keyword>
<feature type="binding site" evidence="2">
    <location>
        <position position="171"/>
    </location>
    <ligand>
        <name>ATP</name>
        <dbReference type="ChEBI" id="CHEBI:30616"/>
    </ligand>
</feature>
<keyword evidence="1 2" id="KW-0819">tRNA processing</keyword>
<dbReference type="EC" id="6.3.4.-" evidence="2"/>
<comment type="caution">
    <text evidence="3">The sequence shown here is derived from an EMBL/GenBank/DDBJ whole genome shotgun (WGS) entry which is preliminary data.</text>
</comment>
<evidence type="ECO:0000313" key="3">
    <source>
        <dbReference type="EMBL" id="MCC2241678.1"/>
    </source>
</evidence>
<evidence type="ECO:0000256" key="2">
    <source>
        <dbReference type="HAMAP-Rule" id="MF_01539"/>
    </source>
</evidence>
<dbReference type="Proteomes" id="UP001198893">
    <property type="component" value="Unassembled WGS sequence"/>
</dbReference>
<dbReference type="NCBIfam" id="NF010191">
    <property type="entry name" value="PRK13670.1"/>
    <property type="match status" value="1"/>
</dbReference>
<dbReference type="InterPro" id="IPR008513">
    <property type="entry name" value="tRNA(Met)_cyd_acetate_ligase"/>
</dbReference>
<comment type="subcellular location">
    <subcellularLocation>
        <location evidence="2">Cytoplasm</location>
    </subcellularLocation>
</comment>
<comment type="catalytic activity">
    <reaction evidence="2">
        <text>cytidine(34) in elongator tRNA(Met) + acetate + ATP = N(4)-acetylcytidine(34) in elongator tRNA(Met) + AMP + diphosphate</text>
        <dbReference type="Rhea" id="RHEA:58144"/>
        <dbReference type="Rhea" id="RHEA-COMP:10693"/>
        <dbReference type="Rhea" id="RHEA-COMP:10694"/>
        <dbReference type="ChEBI" id="CHEBI:30089"/>
        <dbReference type="ChEBI" id="CHEBI:30616"/>
        <dbReference type="ChEBI" id="CHEBI:33019"/>
        <dbReference type="ChEBI" id="CHEBI:74900"/>
        <dbReference type="ChEBI" id="CHEBI:82748"/>
        <dbReference type="ChEBI" id="CHEBI:456215"/>
    </reaction>
</comment>
<evidence type="ECO:0000313" key="4">
    <source>
        <dbReference type="Proteomes" id="UP001198893"/>
    </source>
</evidence>
<organism evidence="3 4">
    <name type="scientific">Roseburia amylophila</name>
    <dbReference type="NCBI Taxonomy" id="2981794"/>
    <lineage>
        <taxon>Bacteria</taxon>
        <taxon>Bacillati</taxon>
        <taxon>Bacillota</taxon>
        <taxon>Clostridia</taxon>
        <taxon>Lachnospirales</taxon>
        <taxon>Lachnospiraceae</taxon>
        <taxon>Roseburia</taxon>
    </lineage>
</organism>
<feature type="binding site" evidence="2">
    <location>
        <position position="102"/>
    </location>
    <ligand>
        <name>ATP</name>
        <dbReference type="ChEBI" id="CHEBI:30616"/>
    </ligand>
</feature>
<dbReference type="GO" id="GO:0006400">
    <property type="term" value="P:tRNA modification"/>
    <property type="evidence" value="ECO:0007669"/>
    <property type="project" value="UniProtKB-UniRule"/>
</dbReference>
<accession>A0AAW4WCP5</accession>
<dbReference type="GO" id="GO:0005737">
    <property type="term" value="C:cytoplasm"/>
    <property type="evidence" value="ECO:0007669"/>
    <property type="project" value="UniProtKB-SubCell"/>
</dbReference>
<dbReference type="EMBL" id="JAJEQW010000003">
    <property type="protein sequence ID" value="MCC2241678.1"/>
    <property type="molecule type" value="Genomic_DNA"/>
</dbReference>
<dbReference type="Gene3D" id="3.40.50.620">
    <property type="entry name" value="HUPs"/>
    <property type="match status" value="1"/>
</dbReference>
<protein>
    <recommendedName>
        <fullName evidence="2">tRNA(Met) cytidine acetate ligase</fullName>
        <ecNumber evidence="2">6.3.4.-</ecNumber>
    </recommendedName>
</protein>
<dbReference type="PANTHER" id="PTHR37825:SF1">
    <property type="entry name" value="TRNA(MET) CYTIDINE ACETATE LIGASE"/>
    <property type="match status" value="1"/>
</dbReference>
<name>A0AAW4WCP5_9FIRM</name>
<comment type="function">
    <text evidence="2">Catalyzes the formation of N(4)-acetylcytidine (ac(4)C) at the wobble position of elongator tRNA(Met), using acetate and ATP as substrates. First activates an acetate ion to form acetyladenylate (Ac-AMP) and then transfers the acetyl group to tRNA to form ac(4)C34.</text>
</comment>
<dbReference type="PANTHER" id="PTHR37825">
    <property type="entry name" value="TRNA(MET) CYTIDINE ACETATE LIGASE"/>
    <property type="match status" value="1"/>
</dbReference>
<dbReference type="Pfam" id="PF05636">
    <property type="entry name" value="HIGH_NTase1"/>
    <property type="match status" value="1"/>
</dbReference>
<feature type="binding site" evidence="2">
    <location>
        <position position="196"/>
    </location>
    <ligand>
        <name>ATP</name>
        <dbReference type="ChEBI" id="CHEBI:30616"/>
    </ligand>
</feature>
<proteinExistence type="inferred from homology"/>
<dbReference type="RefSeq" id="WP_227709826.1">
    <property type="nucleotide sequence ID" value="NZ_JAJEQW010000003.1"/>
</dbReference>
<keyword evidence="2" id="KW-0547">Nucleotide-binding</keyword>
<dbReference type="GO" id="GO:0005524">
    <property type="term" value="F:ATP binding"/>
    <property type="evidence" value="ECO:0007669"/>
    <property type="project" value="UniProtKB-KW"/>
</dbReference>
<reference evidence="3" key="1">
    <citation type="submission" date="2021-10" db="EMBL/GenBank/DDBJ databases">
        <title>Anaerobic single-cell dispensing facilitates the cultivation of human gut bacteria.</title>
        <authorList>
            <person name="Afrizal A."/>
        </authorList>
    </citation>
    <scope>NUCLEOTIDE SEQUENCE</scope>
    <source>
        <strain evidence="3">CLA-AA-H204</strain>
    </source>
</reference>
<sequence length="419" mass="46424">MRIIGIIAEYNPFHNGHAYQIEKIRSLTQADFVIAAMSGNFVQRGEPALIDKYARTEMALSCGADLVIELPALWATASAELFASAGVALMRKCGCVDTLCFGAETDNLSLLKEVASLLVSEPEDYKEVLSSCLKKGMSYPAARSQAVCSYLKKANQQIPADELACLLNEPNNILAIEYLKAIQAQNAAITPYLIQRTGDGYHKAALNSSLSSATAIRKELLSNVWNDITTLNPYLPEAAYSILKEYLNLYPPVSANDFSAPLSYLLLQQSEAQLAFCGDSTEAIAHRIKNLQKQFHSFEQFCQLLKTKDMTYTRISRIFTHLLLQITSEDYRLGKSLDYIPYLRILGFRKDASRLLTILSNYADVPMISKSANAASMLSSDAARLFDLDVFAGELYENILSGKTGQDARSEFVRNIVRV</sequence>
<keyword evidence="2" id="KW-0067">ATP-binding</keyword>
<dbReference type="GO" id="GO:0016879">
    <property type="term" value="F:ligase activity, forming carbon-nitrogen bonds"/>
    <property type="evidence" value="ECO:0007669"/>
    <property type="project" value="UniProtKB-UniRule"/>
</dbReference>
<gene>
    <name evidence="2" type="primary">tmcAL</name>
    <name evidence="3" type="ORF">LKD47_05060</name>
</gene>
<keyword evidence="2" id="KW-0436">Ligase</keyword>
<dbReference type="GO" id="GO:0000049">
    <property type="term" value="F:tRNA binding"/>
    <property type="evidence" value="ECO:0007669"/>
    <property type="project" value="UniProtKB-KW"/>
</dbReference>
<dbReference type="SUPFAM" id="SSF52374">
    <property type="entry name" value="Nucleotidylyl transferase"/>
    <property type="match status" value="1"/>
</dbReference>
<comment type="similarity">
    <text evidence="2">Belongs to the TmcAL family.</text>
</comment>
<dbReference type="AlphaFoldDB" id="A0AAW4WCP5"/>
<keyword evidence="2" id="KW-0963">Cytoplasm</keyword>
<comment type="caution">
    <text evidence="2">Lacks conserved residue(s) required for the propagation of feature annotation.</text>
</comment>
<dbReference type="InterPro" id="IPR014729">
    <property type="entry name" value="Rossmann-like_a/b/a_fold"/>
</dbReference>
<evidence type="ECO:0000256" key="1">
    <source>
        <dbReference type="ARBA" id="ARBA00022694"/>
    </source>
</evidence>